<feature type="transmembrane region" description="Helical" evidence="1">
    <location>
        <begin position="15"/>
        <end position="31"/>
    </location>
</feature>
<accession>A0A150XER5</accession>
<comment type="caution">
    <text evidence="2">The sequence shown here is derived from an EMBL/GenBank/DDBJ whole genome shotgun (WGS) entry which is preliminary data.</text>
</comment>
<dbReference type="EMBL" id="LRPC01000001">
    <property type="protein sequence ID" value="KYG77225.1"/>
    <property type="molecule type" value="Genomic_DNA"/>
</dbReference>
<organism evidence="2 3">
    <name type="scientific">Roseivirga spongicola</name>
    <dbReference type="NCBI Taxonomy" id="333140"/>
    <lineage>
        <taxon>Bacteria</taxon>
        <taxon>Pseudomonadati</taxon>
        <taxon>Bacteroidota</taxon>
        <taxon>Cytophagia</taxon>
        <taxon>Cytophagales</taxon>
        <taxon>Roseivirgaceae</taxon>
        <taxon>Roseivirga</taxon>
    </lineage>
</organism>
<evidence type="ECO:0008006" key="4">
    <source>
        <dbReference type="Google" id="ProtNLM"/>
    </source>
</evidence>
<dbReference type="AlphaFoldDB" id="A0A150XER5"/>
<keyword evidence="1" id="KW-0812">Transmembrane</keyword>
<keyword evidence="1" id="KW-0472">Membrane</keyword>
<evidence type="ECO:0000256" key="1">
    <source>
        <dbReference type="SAM" id="Phobius"/>
    </source>
</evidence>
<keyword evidence="1" id="KW-1133">Transmembrane helix</keyword>
<evidence type="ECO:0000313" key="2">
    <source>
        <dbReference type="EMBL" id="KYG77225.1"/>
    </source>
</evidence>
<sequence>MSKNKTTNNESNNNWLAAIGVVIAVLFWWLIKSNVKKDHKIKSLQKERDHMKDELLQISMIIDESIDLTNEVKVRLNRLLSQEQELGDKVKSELAQAFVLVQLRLMSKALLSMAKIIEESLKSVFSRDQEFKRKYKQPKFVWLLEHAKETGLLDKSEYHYANGIRELRNEEAHSIIESKDSSWEVTSLLVAMNIIVKLEAKKPKGLAAMLLPPFPSKRKINHESKNV</sequence>
<dbReference type="RefSeq" id="WP_068215364.1">
    <property type="nucleotide sequence ID" value="NZ_CP139724.1"/>
</dbReference>
<evidence type="ECO:0000313" key="3">
    <source>
        <dbReference type="Proteomes" id="UP000075606"/>
    </source>
</evidence>
<dbReference type="Proteomes" id="UP000075606">
    <property type="component" value="Unassembled WGS sequence"/>
</dbReference>
<name>A0A150XER5_9BACT</name>
<reference evidence="2 3" key="1">
    <citation type="submission" date="2016-01" db="EMBL/GenBank/DDBJ databases">
        <title>Genome sequencing of Roseivirga spongicola UST030701-084.</title>
        <authorList>
            <person name="Selvaratnam C."/>
            <person name="Thevarajoo S."/>
            <person name="Goh K.M."/>
            <person name="Ee R."/>
            <person name="Chan K.-G."/>
            <person name="Chong C.S."/>
        </authorList>
    </citation>
    <scope>NUCLEOTIDE SEQUENCE [LARGE SCALE GENOMIC DNA]</scope>
    <source>
        <strain evidence="2 3">UST030701-084</strain>
    </source>
</reference>
<gene>
    <name evidence="2" type="ORF">AWW68_00200</name>
</gene>
<proteinExistence type="predicted"/>
<protein>
    <recommendedName>
        <fullName evidence="4">DUF4145 domain-containing protein</fullName>
    </recommendedName>
</protein>
<keyword evidence="3" id="KW-1185">Reference proteome</keyword>